<dbReference type="Proteomes" id="UP000198287">
    <property type="component" value="Unassembled WGS sequence"/>
</dbReference>
<comment type="caution">
    <text evidence="1">The sequence shown here is derived from an EMBL/GenBank/DDBJ whole genome shotgun (WGS) entry which is preliminary data.</text>
</comment>
<keyword evidence="2" id="KW-1185">Reference proteome</keyword>
<gene>
    <name evidence="1" type="ORF">Fcan01_06935</name>
</gene>
<accession>A0A226EMG6</accession>
<evidence type="ECO:0000313" key="1">
    <source>
        <dbReference type="EMBL" id="OXA58388.1"/>
    </source>
</evidence>
<sequence length="564" mass="64207">MASKRTALHSLMNEYKDEIDLARKKFRKEQPETSHESVKTDFTHIIFYESFESYPITLEGGFKIFPKRWALAFLQPDIKSTAEILCESIFTMDDLRKRNSSGDDGVKKLPNIKKIAIQRAAKWLMNKNQDPWSFKPSTWPNNEEKEAIAETFATFNRIDSIQVHEIVGNASDNDDDDDAFVANAIGAQSSLTPPLTPVNAGYEDILEDLVLDFSYCSSFAKVIKLGKSGKRTYLGNPAQTAKKLTKMVILQNNDIFVDAVQFSYHRWACAVLGDTIEEIVEPLFRKYWKIDFLVPEVPFRSMDDLSPPKVLALIRAVAWIKLLKAEGRWEDSTGFDSAIPDHNVYLSTPEINQIYNYISIKYGSGPCRPLVEEFEKPVSPKSQPADPTLQSEPQQMRFTCIVPPTPIMTSADRNVSSPSPSPSMMHLTQPTIPVNAQGNVKIRGHTIKSSAWTEAIKRFRMDEKSGAEKAGKFLFEEIFRSEEIQDQNISGRGSREQFNQNKMEALFEALEYMRSIVMRQGNIVPWTKSEKKELTTKIFTEHANYLRRKLKVQAEISRQANAFT</sequence>
<evidence type="ECO:0000313" key="2">
    <source>
        <dbReference type="Proteomes" id="UP000198287"/>
    </source>
</evidence>
<organism evidence="1 2">
    <name type="scientific">Folsomia candida</name>
    <name type="common">Springtail</name>
    <dbReference type="NCBI Taxonomy" id="158441"/>
    <lineage>
        <taxon>Eukaryota</taxon>
        <taxon>Metazoa</taxon>
        <taxon>Ecdysozoa</taxon>
        <taxon>Arthropoda</taxon>
        <taxon>Hexapoda</taxon>
        <taxon>Collembola</taxon>
        <taxon>Entomobryomorpha</taxon>
        <taxon>Isotomoidea</taxon>
        <taxon>Isotomidae</taxon>
        <taxon>Proisotominae</taxon>
        <taxon>Folsomia</taxon>
    </lineage>
</organism>
<dbReference type="AlphaFoldDB" id="A0A226EMG6"/>
<name>A0A226EMG6_FOLCA</name>
<dbReference type="EMBL" id="LNIX01000003">
    <property type="protein sequence ID" value="OXA58388.1"/>
    <property type="molecule type" value="Genomic_DNA"/>
</dbReference>
<protein>
    <submittedName>
        <fullName evidence="1">Vacuolar amino acid transporter 2</fullName>
    </submittedName>
</protein>
<reference evidence="1 2" key="1">
    <citation type="submission" date="2015-12" db="EMBL/GenBank/DDBJ databases">
        <title>The genome of Folsomia candida.</title>
        <authorList>
            <person name="Faddeeva A."/>
            <person name="Derks M.F."/>
            <person name="Anvar Y."/>
            <person name="Smit S."/>
            <person name="Van Straalen N."/>
            <person name="Roelofs D."/>
        </authorList>
    </citation>
    <scope>NUCLEOTIDE SEQUENCE [LARGE SCALE GENOMIC DNA]</scope>
    <source>
        <strain evidence="1 2">VU population</strain>
        <tissue evidence="1">Whole body</tissue>
    </source>
</reference>
<proteinExistence type="predicted"/>